<dbReference type="InterPro" id="IPR000847">
    <property type="entry name" value="LysR_HTH_N"/>
</dbReference>
<dbReference type="PANTHER" id="PTHR30346:SF29">
    <property type="entry name" value="LYSR SUBSTRATE-BINDING"/>
    <property type="match status" value="1"/>
</dbReference>
<name>A0A918D8C2_9ACTN</name>
<keyword evidence="3" id="KW-0238">DNA-binding</keyword>
<reference evidence="6 7" key="1">
    <citation type="journal article" date="2014" name="Int. J. Syst. Evol. Microbiol.">
        <title>Complete genome sequence of Corynebacterium casei LMG S-19264T (=DSM 44701T), isolated from a smear-ripened cheese.</title>
        <authorList>
            <consortium name="US DOE Joint Genome Institute (JGI-PGF)"/>
            <person name="Walter F."/>
            <person name="Albersmeier A."/>
            <person name="Kalinowski J."/>
            <person name="Ruckert C."/>
        </authorList>
    </citation>
    <scope>NUCLEOTIDE SEQUENCE [LARGE SCALE GENOMIC DNA]</scope>
    <source>
        <strain evidence="6 7">CGMCC 4.7111</strain>
    </source>
</reference>
<dbReference type="PANTHER" id="PTHR30346">
    <property type="entry name" value="TRANSCRIPTIONAL DUAL REGULATOR HCAR-RELATED"/>
    <property type="match status" value="1"/>
</dbReference>
<dbReference type="PROSITE" id="PS50931">
    <property type="entry name" value="HTH_LYSR"/>
    <property type="match status" value="1"/>
</dbReference>
<evidence type="ECO:0000256" key="4">
    <source>
        <dbReference type="ARBA" id="ARBA00023163"/>
    </source>
</evidence>
<dbReference type="InterPro" id="IPR005119">
    <property type="entry name" value="LysR_subst-bd"/>
</dbReference>
<dbReference type="SUPFAM" id="SSF53850">
    <property type="entry name" value="Periplasmic binding protein-like II"/>
    <property type="match status" value="1"/>
</dbReference>
<proteinExistence type="inferred from homology"/>
<dbReference type="RefSeq" id="WP_189189794.1">
    <property type="nucleotide sequence ID" value="NZ_BMMM01000014.1"/>
</dbReference>
<dbReference type="Gene3D" id="3.40.190.10">
    <property type="entry name" value="Periplasmic binding protein-like II"/>
    <property type="match status" value="2"/>
</dbReference>
<keyword evidence="2" id="KW-0805">Transcription regulation</keyword>
<dbReference type="SUPFAM" id="SSF46785">
    <property type="entry name" value="Winged helix' DNA-binding domain"/>
    <property type="match status" value="1"/>
</dbReference>
<evidence type="ECO:0000259" key="5">
    <source>
        <dbReference type="PROSITE" id="PS50931"/>
    </source>
</evidence>
<dbReference type="Pfam" id="PF00126">
    <property type="entry name" value="HTH_1"/>
    <property type="match status" value="1"/>
</dbReference>
<dbReference type="GO" id="GO:0032993">
    <property type="term" value="C:protein-DNA complex"/>
    <property type="evidence" value="ECO:0007669"/>
    <property type="project" value="TreeGrafter"/>
</dbReference>
<keyword evidence="4" id="KW-0804">Transcription</keyword>
<dbReference type="InterPro" id="IPR036390">
    <property type="entry name" value="WH_DNA-bd_sf"/>
</dbReference>
<dbReference type="Proteomes" id="UP000600365">
    <property type="component" value="Unassembled WGS sequence"/>
</dbReference>
<sequence length="307" mass="32317">MDFTDVSLTALRVFRAVAEQGTFTAAATSLGYTQSAVSRQIASIERAAGAELLERRRDGVRLTTAGRVVMRRATIVLDEIDAAARELSGLPGQAGTVRLGWFPSAGAVLLPRALAALRHTDPAIQVVSREGSTPALVRALRAGSLDLALLASAPPFRPPDAESPPLALQTLTERALCLAVPATHPLARGDFIDVADLRGQRWITSSSSGEDGLMGVWPGLDERPEIAHTARDWLAKLHLVATGCGLTTVPAALAPAAPPGVRILPVRGGPQEQRRLLLARLPHRPTEPVTRVAAALRAAALDADTVA</sequence>
<dbReference type="InterPro" id="IPR036388">
    <property type="entry name" value="WH-like_DNA-bd_sf"/>
</dbReference>
<dbReference type="PRINTS" id="PR00039">
    <property type="entry name" value="HTHLYSR"/>
</dbReference>
<keyword evidence="7" id="KW-1185">Reference proteome</keyword>
<gene>
    <name evidence="6" type="primary">gltC</name>
    <name evidence="6" type="ORF">GCM10011579_066300</name>
</gene>
<dbReference type="FunFam" id="1.10.10.10:FF:000001">
    <property type="entry name" value="LysR family transcriptional regulator"/>
    <property type="match status" value="1"/>
</dbReference>
<comment type="similarity">
    <text evidence="1">Belongs to the LysR transcriptional regulatory family.</text>
</comment>
<evidence type="ECO:0000256" key="2">
    <source>
        <dbReference type="ARBA" id="ARBA00023015"/>
    </source>
</evidence>
<protein>
    <submittedName>
        <fullName evidence="6">LysR family transcriptional regulator</fullName>
    </submittedName>
</protein>
<organism evidence="6 7">
    <name type="scientific">Streptomyces albiflavescens</name>
    <dbReference type="NCBI Taxonomy" id="1623582"/>
    <lineage>
        <taxon>Bacteria</taxon>
        <taxon>Bacillati</taxon>
        <taxon>Actinomycetota</taxon>
        <taxon>Actinomycetes</taxon>
        <taxon>Kitasatosporales</taxon>
        <taxon>Streptomycetaceae</taxon>
        <taxon>Streptomyces</taxon>
    </lineage>
</organism>
<comment type="caution">
    <text evidence="6">The sequence shown here is derived from an EMBL/GenBank/DDBJ whole genome shotgun (WGS) entry which is preliminary data.</text>
</comment>
<dbReference type="AlphaFoldDB" id="A0A918D8C2"/>
<dbReference type="EMBL" id="BMMM01000014">
    <property type="protein sequence ID" value="GGN80609.1"/>
    <property type="molecule type" value="Genomic_DNA"/>
</dbReference>
<evidence type="ECO:0000256" key="3">
    <source>
        <dbReference type="ARBA" id="ARBA00023125"/>
    </source>
</evidence>
<evidence type="ECO:0000313" key="7">
    <source>
        <dbReference type="Proteomes" id="UP000600365"/>
    </source>
</evidence>
<dbReference type="GO" id="GO:0003677">
    <property type="term" value="F:DNA binding"/>
    <property type="evidence" value="ECO:0007669"/>
    <property type="project" value="UniProtKB-KW"/>
</dbReference>
<accession>A0A918D8C2</accession>
<dbReference type="GO" id="GO:0003700">
    <property type="term" value="F:DNA-binding transcription factor activity"/>
    <property type="evidence" value="ECO:0007669"/>
    <property type="project" value="InterPro"/>
</dbReference>
<evidence type="ECO:0000313" key="6">
    <source>
        <dbReference type="EMBL" id="GGN80609.1"/>
    </source>
</evidence>
<feature type="domain" description="HTH lysR-type" evidence="5">
    <location>
        <begin position="6"/>
        <end position="63"/>
    </location>
</feature>
<evidence type="ECO:0000256" key="1">
    <source>
        <dbReference type="ARBA" id="ARBA00009437"/>
    </source>
</evidence>
<dbReference type="Gene3D" id="1.10.10.10">
    <property type="entry name" value="Winged helix-like DNA-binding domain superfamily/Winged helix DNA-binding domain"/>
    <property type="match status" value="1"/>
</dbReference>
<dbReference type="Pfam" id="PF03466">
    <property type="entry name" value="LysR_substrate"/>
    <property type="match status" value="1"/>
</dbReference>